<gene>
    <name evidence="1" type="ORF">FRZ06_07550</name>
</gene>
<evidence type="ECO:0000313" key="1">
    <source>
        <dbReference type="EMBL" id="QOX63211.1"/>
    </source>
</evidence>
<organism evidence="1 2">
    <name type="scientific">Anoxybacterium hadale</name>
    <dbReference type="NCBI Taxonomy" id="3408580"/>
    <lineage>
        <taxon>Bacteria</taxon>
        <taxon>Bacillati</taxon>
        <taxon>Bacillota</taxon>
        <taxon>Clostridia</taxon>
        <taxon>Peptostreptococcales</taxon>
        <taxon>Anaerovoracaceae</taxon>
        <taxon>Anoxybacterium</taxon>
    </lineage>
</organism>
<proteinExistence type="predicted"/>
<dbReference type="Proteomes" id="UP000594014">
    <property type="component" value="Chromosome"/>
</dbReference>
<name>A0ACD1AA72_9FIRM</name>
<keyword evidence="2" id="KW-1185">Reference proteome</keyword>
<reference evidence="1" key="1">
    <citation type="submission" date="2019-08" db="EMBL/GenBank/DDBJ databases">
        <title>Genome sequence of Clostridiales bacterium MT110.</title>
        <authorList>
            <person name="Cao J."/>
        </authorList>
    </citation>
    <scope>NUCLEOTIDE SEQUENCE</scope>
    <source>
        <strain evidence="1">MT110</strain>
    </source>
</reference>
<protein>
    <submittedName>
        <fullName evidence="1">Amidohydrolase</fullName>
    </submittedName>
</protein>
<sequence length="538" mass="59947">MSADIVIMSGAIFDGMAECPFEGYVAIKGNRIAAVGGIKEADKHIGADTKTYQFENELVMPGFHDSHTHLLMAGMFRTYVNLANARSEEEAALMVKESVEKSNSKDGWIIGFSWYHVFWQSKQLPNKRTLDAYFPDRPVFLLNAEAHGAWVNSKALEIAGITNDTPNPFGGEIDRDEKGEATGFLYESAVGLVSQFALSFSEDEERKLIRSYQQQAAEYGITSVNDVQPYFHGNMGNLAVYSQMDKDGALTVRVHAAPDLLGDLDQVEAWRDKYRSEKLRVEMLKQFLDGVSTTHTALVLEEYSDAPGNYGTSLNDVDAIRKAVPEAHLRGFSVKLHSCGDLSARMALDYYESAIEKYGKNRCRHAIEHVELIQEDDIVRFGELGVVPSVQPEHIALTQNFEENPYPVTLGKERADQTWPLKSLYDSAGILAIGSDCPVVDNNPFLEIYRAVTRLHNDGKPDGGWNPSQKLTMYEVLRSYTYGSAWGVSREEELGTLEAGKFADLIVIDRNLFSIDPSEIKSSQVLLTIMDGNVLLEK</sequence>
<accession>A0ACD1AA72</accession>
<dbReference type="EMBL" id="CP042469">
    <property type="protein sequence ID" value="QOX63211.1"/>
    <property type="molecule type" value="Genomic_DNA"/>
</dbReference>
<evidence type="ECO:0000313" key="2">
    <source>
        <dbReference type="Proteomes" id="UP000594014"/>
    </source>
</evidence>